<sequence length="125" mass="14179">MSMLNQMVGLFMYYAFQTNVIFIDQQLIKTKRSRKMMMKLLVIILLLSSMVLTNALNCQCQCCRYFGRVHSTDSAQCACTPTNLGKPFACGGTSNIWSPRHCIKLVRPTYNPFTPNICCQFSTVS</sequence>
<proteinExistence type="predicted"/>
<reference evidence="1" key="1">
    <citation type="submission" date="2021-02" db="EMBL/GenBank/DDBJ databases">
        <authorList>
            <person name="Nowell W R."/>
        </authorList>
    </citation>
    <scope>NUCLEOTIDE SEQUENCE</scope>
</reference>
<comment type="caution">
    <text evidence="1">The sequence shown here is derived from an EMBL/GenBank/DDBJ whole genome shotgun (WGS) entry which is preliminary data.</text>
</comment>
<protein>
    <submittedName>
        <fullName evidence="1">Uncharacterized protein</fullName>
    </submittedName>
</protein>
<name>A0A814QYR0_ADIRI</name>
<dbReference type="EMBL" id="CAJNOJ010000107">
    <property type="protein sequence ID" value="CAF1126903.1"/>
    <property type="molecule type" value="Genomic_DNA"/>
</dbReference>
<dbReference type="AlphaFoldDB" id="A0A814QYR0"/>
<dbReference type="Proteomes" id="UP000663852">
    <property type="component" value="Unassembled WGS sequence"/>
</dbReference>
<evidence type="ECO:0000313" key="2">
    <source>
        <dbReference type="Proteomes" id="UP000663852"/>
    </source>
</evidence>
<gene>
    <name evidence="1" type="ORF">EDS130_LOCUS21363</name>
</gene>
<organism evidence="1 2">
    <name type="scientific">Adineta ricciae</name>
    <name type="common">Rotifer</name>
    <dbReference type="NCBI Taxonomy" id="249248"/>
    <lineage>
        <taxon>Eukaryota</taxon>
        <taxon>Metazoa</taxon>
        <taxon>Spiralia</taxon>
        <taxon>Gnathifera</taxon>
        <taxon>Rotifera</taxon>
        <taxon>Eurotatoria</taxon>
        <taxon>Bdelloidea</taxon>
        <taxon>Adinetida</taxon>
        <taxon>Adinetidae</taxon>
        <taxon>Adineta</taxon>
    </lineage>
</organism>
<evidence type="ECO:0000313" key="1">
    <source>
        <dbReference type="EMBL" id="CAF1126903.1"/>
    </source>
</evidence>
<accession>A0A814QYR0</accession>